<dbReference type="EMBL" id="CP050063">
    <property type="protein sequence ID" value="QIP16906.1"/>
    <property type="molecule type" value="Genomic_DNA"/>
</dbReference>
<reference evidence="1 2" key="1">
    <citation type="submission" date="2020-03" db="EMBL/GenBank/DDBJ databases">
        <authorList>
            <person name="Kim M.K."/>
        </authorList>
    </citation>
    <scope>NUCLEOTIDE SEQUENCE [LARGE SCALE GENOMIC DNA]</scope>
    <source>
        <strain evidence="1 2">BT328</strain>
    </source>
</reference>
<organism evidence="1 2">
    <name type="scientific">Spirosoma aureum</name>
    <dbReference type="NCBI Taxonomy" id="2692134"/>
    <lineage>
        <taxon>Bacteria</taxon>
        <taxon>Pseudomonadati</taxon>
        <taxon>Bacteroidota</taxon>
        <taxon>Cytophagia</taxon>
        <taxon>Cytophagales</taxon>
        <taxon>Cytophagaceae</taxon>
        <taxon>Spirosoma</taxon>
    </lineage>
</organism>
<name>A0A6G9AX36_9BACT</name>
<dbReference type="RefSeq" id="WP_167217241.1">
    <property type="nucleotide sequence ID" value="NZ_CP050063.1"/>
</dbReference>
<sequence length="443" mass="48586">MNGQHRFLQQKPRDSLQTGRRALIKSNVSPLNKLKLMKKLLFSTALLLVFSLACERPESTINNPLKPADQASISVAEAKNYFINTVLPSTASARQAEPNKYERYVYWGSAKKVKQTNGLEVIAAPVRYKTNGRPGVIIWDNKASDDEKQAKIENVLDAKECLLTYKDKSGNIQTQLVQYIPNREYKKQNKGDISKYDFTGWVLAMTWDEKFIIGYEFKNGKDVKQLSTSSKVSGGRVADCTYTYYESVTSSCYPCGSGCTECKVTPTNNYQSYCTNPSSNSGTDGNTGVSYGSENYVLGDADAIAVAGYNDLLGDFDVLSDPIRPHITVMISKPCQGDALRALINNAQVAQAEYSSNMNNCLIAAGFGAAAIDVMNNGGFYKMIVAQMKNSGGQGPAGYRAAMVNLGFGALAASVCVNSAYNILQTKYIQYESDFKVQYNTCN</sequence>
<keyword evidence="2" id="KW-1185">Reference proteome</keyword>
<evidence type="ECO:0000313" key="2">
    <source>
        <dbReference type="Proteomes" id="UP000501802"/>
    </source>
</evidence>
<evidence type="ECO:0000313" key="1">
    <source>
        <dbReference type="EMBL" id="QIP16906.1"/>
    </source>
</evidence>
<gene>
    <name evidence="1" type="ORF">G8759_31845</name>
</gene>
<dbReference type="KEGG" id="spib:G8759_31845"/>
<dbReference type="Proteomes" id="UP000501802">
    <property type="component" value="Chromosome"/>
</dbReference>
<proteinExistence type="predicted"/>
<dbReference type="AlphaFoldDB" id="A0A6G9AX36"/>
<accession>A0A6G9AX36</accession>
<protein>
    <submittedName>
        <fullName evidence="1">Uncharacterized protein</fullName>
    </submittedName>
</protein>